<protein>
    <submittedName>
        <fullName evidence="1">Uncharacterized protein</fullName>
    </submittedName>
</protein>
<name>A0A7C5P8Q9_9BACT</name>
<reference evidence="1" key="1">
    <citation type="journal article" date="2020" name="mSystems">
        <title>Genome- and Community-Level Interaction Insights into Carbon Utilization and Element Cycling Functions of Hydrothermarchaeota in Hydrothermal Sediment.</title>
        <authorList>
            <person name="Zhou Z."/>
            <person name="Liu Y."/>
            <person name="Xu W."/>
            <person name="Pan J."/>
            <person name="Luo Z.H."/>
            <person name="Li M."/>
        </authorList>
    </citation>
    <scope>NUCLEOTIDE SEQUENCE [LARGE SCALE GENOMIC DNA]</scope>
    <source>
        <strain evidence="1">SpSt-1019</strain>
    </source>
</reference>
<proteinExistence type="predicted"/>
<accession>A0A7C5P8Q9</accession>
<dbReference type="AlphaFoldDB" id="A0A7C5P8Q9"/>
<organism evidence="1">
    <name type="scientific">Thermodesulfobium narugense</name>
    <dbReference type="NCBI Taxonomy" id="184064"/>
    <lineage>
        <taxon>Bacteria</taxon>
        <taxon>Pseudomonadati</taxon>
        <taxon>Thermodesulfobiota</taxon>
        <taxon>Thermodesulfobiia</taxon>
        <taxon>Thermodesulfobiales</taxon>
        <taxon>Thermodesulfobiaceae</taxon>
        <taxon>Thermodesulfobium</taxon>
    </lineage>
</organism>
<evidence type="ECO:0000313" key="1">
    <source>
        <dbReference type="EMBL" id="HHI66045.1"/>
    </source>
</evidence>
<sequence length="170" mass="18926">MSTLLIISIVVVSIAILARIVVPFVRQSLERSSECLGYEEAFSFDEALEYNCYYDSSSGGHINISISSKIGSDKEAPAGFNLVFIKRGYSVAKKGLDGQETSGITNFDGTQKLKIPSNGETYTYKYTPNSDEGNAKDFFRAEIYPILESGRICEKRNDYVDLIDCNSRRI</sequence>
<comment type="caution">
    <text evidence="1">The sequence shown here is derived from an EMBL/GenBank/DDBJ whole genome shotgun (WGS) entry which is preliminary data.</text>
</comment>
<gene>
    <name evidence="1" type="ORF">ENL70_05820</name>
</gene>
<dbReference type="EMBL" id="DRUY01000193">
    <property type="protein sequence ID" value="HHI66045.1"/>
    <property type="molecule type" value="Genomic_DNA"/>
</dbReference>